<gene>
    <name evidence="1" type="ordered locus">BCE33L2983</name>
</gene>
<dbReference type="KEGG" id="bcz:BCE33L2983"/>
<protein>
    <submittedName>
        <fullName evidence="1">Uncharacterized protein</fullName>
    </submittedName>
</protein>
<sequence>MFSSHSSGVISSPSKYIPSAEYRVYSRFSSSFFGLLPFRYQYEKSFPNKTHFNVKGYIYIIARM</sequence>
<dbReference type="EMBL" id="CP000001">
    <property type="protein sequence ID" value="AAU17276.1"/>
    <property type="molecule type" value="Genomic_DNA"/>
</dbReference>
<dbReference type="AlphaFoldDB" id="Q638U7"/>
<dbReference type="Proteomes" id="UP000002612">
    <property type="component" value="Chromosome"/>
</dbReference>
<organism evidence="1 2">
    <name type="scientific">Bacillus cereus (strain ZK / E33L)</name>
    <dbReference type="NCBI Taxonomy" id="288681"/>
    <lineage>
        <taxon>Bacteria</taxon>
        <taxon>Bacillati</taxon>
        <taxon>Bacillota</taxon>
        <taxon>Bacilli</taxon>
        <taxon>Bacillales</taxon>
        <taxon>Bacillaceae</taxon>
        <taxon>Bacillus</taxon>
        <taxon>Bacillus cereus group</taxon>
    </lineage>
</organism>
<reference evidence="2" key="1">
    <citation type="journal article" date="2006" name="J. Bacteriol.">
        <title>Pathogenomic sequence analysis of Bacillus cereus and Bacillus thuringiensis isolates closely related to Bacillus anthracis.</title>
        <authorList>
            <person name="Han C.S."/>
            <person name="Xie G."/>
            <person name="Challacombe J.F."/>
            <person name="Altherr M.R."/>
            <person name="Bhotika S.S."/>
            <person name="Brown N."/>
            <person name="Bruce D."/>
            <person name="Campbell C.S."/>
            <person name="Campbell M.L."/>
            <person name="Chen J."/>
            <person name="Chertkov O."/>
            <person name="Cleland C."/>
            <person name="Dimitrijevic M."/>
            <person name="Doggett N.A."/>
            <person name="Fawcett J.J."/>
            <person name="Glavina T."/>
            <person name="Goodwin L.A."/>
            <person name="Green L.D."/>
            <person name="Hill K.K."/>
            <person name="Hitchcock P."/>
            <person name="Jackson P.J."/>
            <person name="Keim P."/>
            <person name="Kewalramani A.R."/>
            <person name="Longmire J."/>
            <person name="Lucas S."/>
            <person name="Malfatti S."/>
            <person name="McMurry K."/>
            <person name="Meincke L.J."/>
            <person name="Misra M."/>
            <person name="Moseman B.L."/>
            <person name="Mundt M."/>
            <person name="Munk A.C."/>
            <person name="Okinaka R.T."/>
            <person name="Parson-Quintana B."/>
            <person name="Reilly L.P."/>
            <person name="Richardson P."/>
            <person name="Robinson D.L."/>
            <person name="Rubin E."/>
            <person name="Saunders E."/>
            <person name="Tapia R."/>
            <person name="Tesmer J.G."/>
            <person name="Thayer N."/>
            <person name="Thompson L.S."/>
            <person name="Tice H."/>
            <person name="Ticknor L.O."/>
            <person name="Wills P.L."/>
            <person name="Brettin T.S."/>
            <person name="Gilna P."/>
        </authorList>
    </citation>
    <scope>NUCLEOTIDE SEQUENCE [LARGE SCALE GENOMIC DNA]</scope>
    <source>
        <strain evidence="2">ZK / E33L</strain>
    </source>
</reference>
<proteinExistence type="predicted"/>
<evidence type="ECO:0000313" key="1">
    <source>
        <dbReference type="EMBL" id="AAU17276.1"/>
    </source>
</evidence>
<name>Q638U7_BACCZ</name>
<evidence type="ECO:0000313" key="2">
    <source>
        <dbReference type="Proteomes" id="UP000002612"/>
    </source>
</evidence>
<accession>Q638U7</accession>